<proteinExistence type="predicted"/>
<gene>
    <name evidence="1" type="ORF">F4559_006559</name>
</gene>
<evidence type="ECO:0000313" key="2">
    <source>
        <dbReference type="Proteomes" id="UP000542674"/>
    </source>
</evidence>
<protein>
    <submittedName>
        <fullName evidence="1">Uncharacterized protein</fullName>
    </submittedName>
</protein>
<accession>A0A7W7WZ78</accession>
<name>A0A7W7WZ78_9PSEU</name>
<organism evidence="1 2">
    <name type="scientific">Saccharothrix violaceirubra</name>
    <dbReference type="NCBI Taxonomy" id="413306"/>
    <lineage>
        <taxon>Bacteria</taxon>
        <taxon>Bacillati</taxon>
        <taxon>Actinomycetota</taxon>
        <taxon>Actinomycetes</taxon>
        <taxon>Pseudonocardiales</taxon>
        <taxon>Pseudonocardiaceae</taxon>
        <taxon>Saccharothrix</taxon>
    </lineage>
</organism>
<evidence type="ECO:0000313" key="1">
    <source>
        <dbReference type="EMBL" id="MBB4969200.1"/>
    </source>
</evidence>
<dbReference type="RefSeq" id="WP_184674891.1">
    <property type="nucleotide sequence ID" value="NZ_BAABAI010000021.1"/>
</dbReference>
<reference evidence="1 2" key="1">
    <citation type="submission" date="2020-08" db="EMBL/GenBank/DDBJ databases">
        <title>Sequencing the genomes of 1000 actinobacteria strains.</title>
        <authorList>
            <person name="Klenk H.-P."/>
        </authorList>
    </citation>
    <scope>NUCLEOTIDE SEQUENCE [LARGE SCALE GENOMIC DNA]</scope>
    <source>
        <strain evidence="1 2">DSM 45084</strain>
    </source>
</reference>
<dbReference type="Proteomes" id="UP000542674">
    <property type="component" value="Unassembled WGS sequence"/>
</dbReference>
<keyword evidence="2" id="KW-1185">Reference proteome</keyword>
<dbReference type="AlphaFoldDB" id="A0A7W7WZ78"/>
<dbReference type="EMBL" id="JACHJS010000001">
    <property type="protein sequence ID" value="MBB4969200.1"/>
    <property type="molecule type" value="Genomic_DNA"/>
</dbReference>
<comment type="caution">
    <text evidence="1">The sequence shown here is derived from an EMBL/GenBank/DDBJ whole genome shotgun (WGS) entry which is preliminary data.</text>
</comment>
<sequence>MDASLFSLVSEDAPSLVFAWGMEIIDEDGTKAIIYRPATRTERSLIGKHDSAEAALRRWRRHFPLKLVWDYEDVDLPDEADESEESSETAL</sequence>